<dbReference type="AlphaFoldDB" id="A0A512HQY9"/>
<keyword evidence="2" id="KW-0472">Membrane</keyword>
<feature type="compositionally biased region" description="Low complexity" evidence="1">
    <location>
        <begin position="168"/>
        <end position="198"/>
    </location>
</feature>
<dbReference type="Proteomes" id="UP000321769">
    <property type="component" value="Unassembled WGS sequence"/>
</dbReference>
<reference evidence="3 4" key="1">
    <citation type="submission" date="2019-07" db="EMBL/GenBank/DDBJ databases">
        <title>Whole genome shotgun sequence of Aeromicrobium flavum NBRC 107625.</title>
        <authorList>
            <person name="Hosoyama A."/>
            <person name="Uohara A."/>
            <person name="Ohji S."/>
            <person name="Ichikawa N."/>
        </authorList>
    </citation>
    <scope>NUCLEOTIDE SEQUENCE [LARGE SCALE GENOMIC DNA]</scope>
    <source>
        <strain evidence="3 4">NBRC 107625</strain>
    </source>
</reference>
<proteinExistence type="predicted"/>
<dbReference type="OrthoDB" id="3748562at2"/>
<evidence type="ECO:0000256" key="1">
    <source>
        <dbReference type="SAM" id="MobiDB-lite"/>
    </source>
</evidence>
<comment type="caution">
    <text evidence="3">The sequence shown here is derived from an EMBL/GenBank/DDBJ whole genome shotgun (WGS) entry which is preliminary data.</text>
</comment>
<feature type="compositionally biased region" description="Pro residues" evidence="1">
    <location>
        <begin position="199"/>
        <end position="226"/>
    </location>
</feature>
<feature type="transmembrane region" description="Helical" evidence="2">
    <location>
        <begin position="116"/>
        <end position="137"/>
    </location>
</feature>
<dbReference type="EMBL" id="BJZQ01000001">
    <property type="protein sequence ID" value="GEO87867.1"/>
    <property type="molecule type" value="Genomic_DNA"/>
</dbReference>
<dbReference type="RefSeq" id="WP_146825221.1">
    <property type="nucleotide sequence ID" value="NZ_BAAAYQ010000001.1"/>
</dbReference>
<evidence type="ECO:0000313" key="4">
    <source>
        <dbReference type="Proteomes" id="UP000321769"/>
    </source>
</evidence>
<feature type="transmembrane region" description="Helical" evidence="2">
    <location>
        <begin position="31"/>
        <end position="56"/>
    </location>
</feature>
<keyword evidence="2" id="KW-0812">Transmembrane</keyword>
<keyword evidence="4" id="KW-1185">Reference proteome</keyword>
<keyword evidence="2" id="KW-1133">Transmembrane helix</keyword>
<organism evidence="3 4">
    <name type="scientific">Aeromicrobium flavum</name>
    <dbReference type="NCBI Taxonomy" id="416568"/>
    <lineage>
        <taxon>Bacteria</taxon>
        <taxon>Bacillati</taxon>
        <taxon>Actinomycetota</taxon>
        <taxon>Actinomycetes</taxon>
        <taxon>Propionibacteriales</taxon>
        <taxon>Nocardioidaceae</taxon>
        <taxon>Aeromicrobium</taxon>
    </lineage>
</organism>
<evidence type="ECO:0000256" key="2">
    <source>
        <dbReference type="SAM" id="Phobius"/>
    </source>
</evidence>
<name>A0A512HQY9_9ACTN</name>
<protein>
    <submittedName>
        <fullName evidence="3">Uncharacterized protein</fullName>
    </submittedName>
</protein>
<gene>
    <name evidence="3" type="ORF">AFL01nite_01940</name>
</gene>
<accession>A0A512HQY9</accession>
<feature type="region of interest" description="Disordered" evidence="1">
    <location>
        <begin position="143"/>
        <end position="232"/>
    </location>
</feature>
<sequence>MSDKGPLTGLPWLQLVAGALAAMTSAWVASYLGVAGTIIGAAVGSLVASVASAFYVRGLDKGTTFITESGSVVARSRPAGESAQAGAGDEGEVLVTEEESAVAVEESERAFSWKRVLTWTGLTLAAALLAIGAYELVTDSSFGHTDNPSIGRPWQGGSTEQEREAPAETEATPTAEPTEGPTEGTTTAPVAPPTTGEPTEPPTTAPAPAPSPTPKPDPKPLQPAEPAPDVQE</sequence>
<evidence type="ECO:0000313" key="3">
    <source>
        <dbReference type="EMBL" id="GEO87867.1"/>
    </source>
</evidence>